<feature type="compositionally biased region" description="Low complexity" evidence="1">
    <location>
        <begin position="293"/>
        <end position="302"/>
    </location>
</feature>
<feature type="region of interest" description="Disordered" evidence="1">
    <location>
        <begin position="429"/>
        <end position="505"/>
    </location>
</feature>
<evidence type="ECO:0000313" key="4">
    <source>
        <dbReference type="Proteomes" id="UP001174691"/>
    </source>
</evidence>
<sequence>MSRSTSDWADSPGMANQALINNNERELLRRIWLEANTTPTAFISLDTEYTHQGVCELGIATTQKHSHIRARHVVVNDSRRLKRTKPKPFQFGLSDEVQTEGELLPILVDALASLRAENQVVVLTGHDVQVEIRNLRKCCGWEVPNNVIVLDTQRIWRSWVNVPVRGNLQQALEFFNILCLKAHLHNAGNDAKYTMELLVRKASQAVACPAPMDRAHYGVPDPRPANAFVGSSQPHLQRHPNTPDLGDYGRKRKREAELAPEPSRHATSPEALSAQESDLRGIRKRRRLRRPSAMRPAAARQANMPLAAPVNDVEIIDLTDDEPPRSPPRQGPSGLRNDNPIDLTVDMPPPESVKPTWDFVSHNRVCKEPENDQHSRKPVQHKQEQELGLLAGQHAAVRGPARAVRAPGIPTLDAAMVGPIKKEQYEGMTGTLGDPSDNPVRETVEQGPEDTGFAGGPAPMKEKHEKSLLAGENVVAADSPSNPEESTVLDHPLDDADESAAQQHQRLQRELSCRLEDIILGS</sequence>
<dbReference type="Proteomes" id="UP001174691">
    <property type="component" value="Unassembled WGS sequence"/>
</dbReference>
<feature type="domain" description="Gfd2/YDR514C-like C-terminal" evidence="2">
    <location>
        <begin position="53"/>
        <end position="200"/>
    </location>
</feature>
<dbReference type="SUPFAM" id="SSF53098">
    <property type="entry name" value="Ribonuclease H-like"/>
    <property type="match status" value="1"/>
</dbReference>
<dbReference type="Pfam" id="PF21762">
    <property type="entry name" value="DEDDh_C"/>
    <property type="match status" value="1"/>
</dbReference>
<reference evidence="3" key="1">
    <citation type="submission" date="2022-07" db="EMBL/GenBank/DDBJ databases">
        <title>Fungi with potential for degradation of polypropylene.</title>
        <authorList>
            <person name="Gostincar C."/>
        </authorList>
    </citation>
    <scope>NUCLEOTIDE SEQUENCE</scope>
    <source>
        <strain evidence="3">EXF-13287</strain>
    </source>
</reference>
<protein>
    <recommendedName>
        <fullName evidence="2">Gfd2/YDR514C-like C-terminal domain-containing protein</fullName>
    </recommendedName>
</protein>
<dbReference type="InterPro" id="IPR048519">
    <property type="entry name" value="Gfd2/YDR514C-like_C"/>
</dbReference>
<evidence type="ECO:0000313" key="3">
    <source>
        <dbReference type="EMBL" id="KAJ9161302.1"/>
    </source>
</evidence>
<comment type="caution">
    <text evidence="3">The sequence shown here is derived from an EMBL/GenBank/DDBJ whole genome shotgun (WGS) entry which is preliminary data.</text>
</comment>
<dbReference type="PANTHER" id="PTHR28083:SF1">
    <property type="entry name" value="GOOD FOR FULL DBP5 ACTIVITY PROTEIN 2"/>
    <property type="match status" value="1"/>
</dbReference>
<keyword evidence="4" id="KW-1185">Reference proteome</keyword>
<proteinExistence type="predicted"/>
<dbReference type="InterPro" id="IPR036397">
    <property type="entry name" value="RNaseH_sf"/>
</dbReference>
<accession>A0AA38VN41</accession>
<gene>
    <name evidence="3" type="ORF">NKR19_g2419</name>
</gene>
<evidence type="ECO:0000259" key="2">
    <source>
        <dbReference type="Pfam" id="PF21762"/>
    </source>
</evidence>
<dbReference type="GO" id="GO:0005634">
    <property type="term" value="C:nucleus"/>
    <property type="evidence" value="ECO:0007669"/>
    <property type="project" value="TreeGrafter"/>
</dbReference>
<evidence type="ECO:0000256" key="1">
    <source>
        <dbReference type="SAM" id="MobiDB-lite"/>
    </source>
</evidence>
<feature type="compositionally biased region" description="Basic residues" evidence="1">
    <location>
        <begin position="282"/>
        <end position="292"/>
    </location>
</feature>
<dbReference type="EMBL" id="JANBVN010000024">
    <property type="protein sequence ID" value="KAJ9161302.1"/>
    <property type="molecule type" value="Genomic_DNA"/>
</dbReference>
<organism evidence="3 4">
    <name type="scientific">Coniochaeta hoffmannii</name>
    <dbReference type="NCBI Taxonomy" id="91930"/>
    <lineage>
        <taxon>Eukaryota</taxon>
        <taxon>Fungi</taxon>
        <taxon>Dikarya</taxon>
        <taxon>Ascomycota</taxon>
        <taxon>Pezizomycotina</taxon>
        <taxon>Sordariomycetes</taxon>
        <taxon>Sordariomycetidae</taxon>
        <taxon>Coniochaetales</taxon>
        <taxon>Coniochaetaceae</taxon>
        <taxon>Coniochaeta</taxon>
    </lineage>
</organism>
<dbReference type="Gene3D" id="3.30.420.10">
    <property type="entry name" value="Ribonuclease H-like superfamily/Ribonuclease H"/>
    <property type="match status" value="1"/>
</dbReference>
<dbReference type="PANTHER" id="PTHR28083">
    <property type="entry name" value="GOOD FOR FULL DBP5 ACTIVITY PROTEIN 2"/>
    <property type="match status" value="1"/>
</dbReference>
<name>A0AA38VN41_9PEZI</name>
<dbReference type="AlphaFoldDB" id="A0AA38VN41"/>
<dbReference type="GO" id="GO:0003676">
    <property type="term" value="F:nucleic acid binding"/>
    <property type="evidence" value="ECO:0007669"/>
    <property type="project" value="InterPro"/>
</dbReference>
<dbReference type="InterPro" id="IPR040151">
    <property type="entry name" value="Gfd2/YDR514C-like"/>
</dbReference>
<dbReference type="InterPro" id="IPR012337">
    <property type="entry name" value="RNaseH-like_sf"/>
</dbReference>
<feature type="region of interest" description="Disordered" evidence="1">
    <location>
        <begin position="217"/>
        <end position="343"/>
    </location>
</feature>